<feature type="compositionally biased region" description="Acidic residues" evidence="1">
    <location>
        <begin position="43"/>
        <end position="57"/>
    </location>
</feature>
<feature type="compositionally biased region" description="Basic and acidic residues" evidence="1">
    <location>
        <begin position="1"/>
        <end position="16"/>
    </location>
</feature>
<gene>
    <name evidence="2" type="ORF">Aru02nite_33260</name>
</gene>
<feature type="region of interest" description="Disordered" evidence="1">
    <location>
        <begin position="1"/>
        <end position="57"/>
    </location>
</feature>
<accession>A0A8J3J5Q5</accession>
<organism evidence="2 3">
    <name type="scientific">Actinocatenispora rupis</name>
    <dbReference type="NCBI Taxonomy" id="519421"/>
    <lineage>
        <taxon>Bacteria</taxon>
        <taxon>Bacillati</taxon>
        <taxon>Actinomycetota</taxon>
        <taxon>Actinomycetes</taxon>
        <taxon>Micromonosporales</taxon>
        <taxon>Micromonosporaceae</taxon>
        <taxon>Actinocatenispora</taxon>
    </lineage>
</organism>
<dbReference type="AlphaFoldDB" id="A0A8J3J5Q5"/>
<sequence length="57" mass="6131">MGERDRRDVPESKDAEDTAVPKFDVAEEIPAGVGRAGAAALPDDGDDEEYEEPSPEE</sequence>
<keyword evidence="3" id="KW-1185">Reference proteome</keyword>
<evidence type="ECO:0000256" key="1">
    <source>
        <dbReference type="SAM" id="MobiDB-lite"/>
    </source>
</evidence>
<evidence type="ECO:0000313" key="3">
    <source>
        <dbReference type="Proteomes" id="UP000612808"/>
    </source>
</evidence>
<name>A0A8J3J5Q5_9ACTN</name>
<dbReference type="RefSeq" id="WP_203658418.1">
    <property type="nucleotide sequence ID" value="NZ_BAAAZM010000013.1"/>
</dbReference>
<evidence type="ECO:0000313" key="2">
    <source>
        <dbReference type="EMBL" id="GID12437.1"/>
    </source>
</evidence>
<proteinExistence type="predicted"/>
<comment type="caution">
    <text evidence="2">The sequence shown here is derived from an EMBL/GenBank/DDBJ whole genome shotgun (WGS) entry which is preliminary data.</text>
</comment>
<dbReference type="Proteomes" id="UP000612808">
    <property type="component" value="Unassembled WGS sequence"/>
</dbReference>
<protein>
    <submittedName>
        <fullName evidence="2">Uncharacterized protein</fullName>
    </submittedName>
</protein>
<dbReference type="EMBL" id="BOMB01000019">
    <property type="protein sequence ID" value="GID12437.1"/>
    <property type="molecule type" value="Genomic_DNA"/>
</dbReference>
<reference evidence="2" key="1">
    <citation type="submission" date="2021-01" db="EMBL/GenBank/DDBJ databases">
        <title>Whole genome shotgun sequence of Actinocatenispora rupis NBRC 107355.</title>
        <authorList>
            <person name="Komaki H."/>
            <person name="Tamura T."/>
        </authorList>
    </citation>
    <scope>NUCLEOTIDE SEQUENCE</scope>
    <source>
        <strain evidence="2">NBRC 107355</strain>
    </source>
</reference>